<organism evidence="2 3">
    <name type="scientific">Hypocrea jecorina (strain ATCC 56765 / BCRC 32924 / NRRL 11460 / Rut C-30)</name>
    <name type="common">Trichoderma reesei</name>
    <dbReference type="NCBI Taxonomy" id="1344414"/>
    <lineage>
        <taxon>Eukaryota</taxon>
        <taxon>Fungi</taxon>
        <taxon>Dikarya</taxon>
        <taxon>Ascomycota</taxon>
        <taxon>Pezizomycotina</taxon>
        <taxon>Sordariomycetes</taxon>
        <taxon>Hypocreomycetidae</taxon>
        <taxon>Hypocreales</taxon>
        <taxon>Hypocreaceae</taxon>
        <taxon>Trichoderma</taxon>
    </lineage>
</organism>
<name>A0A024SKM0_HYPJR</name>
<dbReference type="AlphaFoldDB" id="A0A024SKM0"/>
<protein>
    <submittedName>
        <fullName evidence="2">Uncharacterized protein</fullName>
    </submittedName>
</protein>
<evidence type="ECO:0000313" key="3">
    <source>
        <dbReference type="Proteomes" id="UP000024376"/>
    </source>
</evidence>
<dbReference type="EMBL" id="KI911140">
    <property type="protein sequence ID" value="ETS05503.1"/>
    <property type="molecule type" value="Genomic_DNA"/>
</dbReference>
<reference evidence="3" key="1">
    <citation type="journal article" date="2013" name="Ind. Biotechnol.">
        <title>Comparative genomics analysis of Trichoderma reesei strains.</title>
        <authorList>
            <person name="Koike H."/>
            <person name="Aerts A."/>
            <person name="LaButti K."/>
            <person name="Grigoriev I.V."/>
            <person name="Baker S.E."/>
        </authorList>
    </citation>
    <scope>NUCLEOTIDE SEQUENCE [LARGE SCALE GENOMIC DNA]</scope>
    <source>
        <strain evidence="3">ATCC 56765 / BCRC 32924 / NRRL 11460 / Rut C-30</strain>
    </source>
</reference>
<proteinExistence type="predicted"/>
<dbReference type="Proteomes" id="UP000024376">
    <property type="component" value="Unassembled WGS sequence"/>
</dbReference>
<evidence type="ECO:0000313" key="2">
    <source>
        <dbReference type="EMBL" id="ETS05503.1"/>
    </source>
</evidence>
<dbReference type="HOGENOM" id="CLU_2386463_0_0_1"/>
<sequence>MACRTSADAGREAPRVRDEPASMEHLQMHLECAITTYKYTSMQGTVRTAGKHLDQECRSELQWEADSQPGSRGQDLDHSLHADRFSWVAKARAM</sequence>
<accession>A0A024SKM0</accession>
<dbReference type="KEGG" id="trr:M419DRAFT_127060"/>
<evidence type="ECO:0000256" key="1">
    <source>
        <dbReference type="SAM" id="MobiDB-lite"/>
    </source>
</evidence>
<feature type="region of interest" description="Disordered" evidence="1">
    <location>
        <begin position="1"/>
        <end position="22"/>
    </location>
</feature>
<gene>
    <name evidence="2" type="ORF">M419DRAFT_127060</name>
</gene>
<feature type="compositionally biased region" description="Basic and acidic residues" evidence="1">
    <location>
        <begin position="9"/>
        <end position="22"/>
    </location>
</feature>